<keyword evidence="2" id="KW-1185">Reference proteome</keyword>
<dbReference type="EMBL" id="PDWZ02000009">
    <property type="protein sequence ID" value="KAB2102672.1"/>
    <property type="molecule type" value="Genomic_DNA"/>
</dbReference>
<sequence length="494" mass="49694">MKIIQLAAIFGGTALAVQPLTAPHVQRALTDTQSMVVMVTSTHLVSEICTDIASCPHHTTTAQTSVVYVTATTTICLLSSTPPGYGPPATTVNPSYVASFTYPTESADITVSTIPGSSISPTGSEYPSGTAPQSSALPTDVSSSAYATVPSVSVITRSASYNGPVVVTLTSVYLGSSVVIVIPSSTTLDVVSSFYSGSPTSLSPISSSTGYVAPPDSSLVSSLPNPAPVVPSSSVVSSMLYPGSVPSGSSATPPSSNTDAVPTSLSATVTDSSSSGYNVPSSISTKQSGSYMGTVPTTFTVSPAGLSSSGYIVPPGSSDVLTSSGTAVLPSSATASLPSASSVGPSSSRLLTGSETDAVPTSFPSGGPIGWVFTSYPNPSHSAGSDSTVTDSTIGITSYQTQTFTSYVTAGPSSNGAGNNTNTDTQAVATSFPSSVSGYPSDRLPTSIWRHQRYDNCAPLPVISKSLSAPVILSVPEETLSTAIVVALVFIHLA</sequence>
<proteinExistence type="predicted"/>
<dbReference type="Proteomes" id="UP000293547">
    <property type="component" value="Unassembled WGS sequence"/>
</dbReference>
<reference evidence="1 2" key="1">
    <citation type="journal article" date="2019" name="bioRxiv">
        <title>Genomics, evolutionary history and diagnostics of the Alternaria alternata species group including apple and Asian pear pathotypes.</title>
        <authorList>
            <person name="Armitage A.D."/>
            <person name="Cockerton H.M."/>
            <person name="Sreenivasaprasad S."/>
            <person name="Woodhall J.W."/>
            <person name="Lane C.R."/>
            <person name="Harrison R.J."/>
            <person name="Clarkson J.P."/>
        </authorList>
    </citation>
    <scope>NUCLEOTIDE SEQUENCE [LARGE SCALE GENOMIC DNA]</scope>
    <source>
        <strain evidence="1 2">FERA 650</strain>
    </source>
</reference>
<gene>
    <name evidence="1" type="ORF">AG0111_0g9383</name>
</gene>
<organism evidence="1 2">
    <name type="scientific">Alternaria gaisen</name>
    <dbReference type="NCBI Taxonomy" id="167740"/>
    <lineage>
        <taxon>Eukaryota</taxon>
        <taxon>Fungi</taxon>
        <taxon>Dikarya</taxon>
        <taxon>Ascomycota</taxon>
        <taxon>Pezizomycotina</taxon>
        <taxon>Dothideomycetes</taxon>
        <taxon>Pleosporomycetidae</taxon>
        <taxon>Pleosporales</taxon>
        <taxon>Pleosporineae</taxon>
        <taxon>Pleosporaceae</taxon>
        <taxon>Alternaria</taxon>
        <taxon>Alternaria sect. Alternaria</taxon>
    </lineage>
</organism>
<protein>
    <submittedName>
        <fullName evidence="1">Uncharacterized protein</fullName>
    </submittedName>
</protein>
<evidence type="ECO:0000313" key="1">
    <source>
        <dbReference type="EMBL" id="KAB2102672.1"/>
    </source>
</evidence>
<accession>A0ACB6FE40</accession>
<name>A0ACB6FE40_9PLEO</name>
<evidence type="ECO:0000313" key="2">
    <source>
        <dbReference type="Proteomes" id="UP000293547"/>
    </source>
</evidence>
<comment type="caution">
    <text evidence="1">The sequence shown here is derived from an EMBL/GenBank/DDBJ whole genome shotgun (WGS) entry which is preliminary data.</text>
</comment>